<keyword evidence="5" id="KW-1185">Reference proteome</keyword>
<dbReference type="STRING" id="558152.IQ37_09210"/>
<reference evidence="4 5" key="1">
    <citation type="submission" date="2014-07" db="EMBL/GenBank/DDBJ databases">
        <title>Genome of Chryseobacterium piperi CTM.</title>
        <authorList>
            <person name="Pipes S.E."/>
            <person name="Stropko S.J."/>
            <person name="Newman J.D."/>
        </authorList>
    </citation>
    <scope>NUCLEOTIDE SEQUENCE [LARGE SCALE GENOMIC DNA]</scope>
    <source>
        <strain evidence="4 5">CTM</strain>
    </source>
</reference>
<dbReference type="AlphaFoldDB" id="A0A086BIS8"/>
<gene>
    <name evidence="4" type="ORF">IQ37_09210</name>
</gene>
<sequence length="199" mass="22904">MNKKMYLVWAHPKKDSLTAQIVDSIKKHSIEKGFEVTELDLYRSGFNPVLQANETPDWSNETQNFSQEIYDLFNELKGNDTLILVSPIWWFSFPAILKGYIDRIWNYGLAYGDGVKLPVNNVRWIALAGGAEKVYIKKGNDVYVKHYFNNGISSFCGIEDSEVEILYNTIGFDEEIESDEHYKKLFKQANSVIDNLDLS</sequence>
<accession>A0A086BIS8</accession>
<proteinExistence type="inferred from homology"/>
<dbReference type="Gene3D" id="3.40.50.360">
    <property type="match status" value="1"/>
</dbReference>
<name>A0A086BIS8_9FLAO</name>
<dbReference type="Pfam" id="PF02525">
    <property type="entry name" value="Flavodoxin_2"/>
    <property type="match status" value="1"/>
</dbReference>
<evidence type="ECO:0000256" key="2">
    <source>
        <dbReference type="ARBA" id="ARBA00023002"/>
    </source>
</evidence>
<protein>
    <recommendedName>
        <fullName evidence="3">Flavodoxin-like fold domain-containing protein</fullName>
    </recommendedName>
</protein>
<dbReference type="PANTHER" id="PTHR10204">
    <property type="entry name" value="NAD P H OXIDOREDUCTASE-RELATED"/>
    <property type="match status" value="1"/>
</dbReference>
<evidence type="ECO:0000259" key="3">
    <source>
        <dbReference type="Pfam" id="PF02525"/>
    </source>
</evidence>
<dbReference type="KEGG" id="cpip:CJF12_02370"/>
<evidence type="ECO:0000256" key="1">
    <source>
        <dbReference type="ARBA" id="ARBA00006252"/>
    </source>
</evidence>
<dbReference type="PANTHER" id="PTHR10204:SF34">
    <property type="entry name" value="NAD(P)H DEHYDROGENASE [QUINONE] 1 ISOFORM 1"/>
    <property type="match status" value="1"/>
</dbReference>
<dbReference type="OrthoDB" id="652200at2"/>
<organism evidence="4 5">
    <name type="scientific">Chryseobacterium piperi</name>
    <dbReference type="NCBI Taxonomy" id="558152"/>
    <lineage>
        <taxon>Bacteria</taxon>
        <taxon>Pseudomonadati</taxon>
        <taxon>Bacteroidota</taxon>
        <taxon>Flavobacteriia</taxon>
        <taxon>Flavobacteriales</taxon>
        <taxon>Weeksellaceae</taxon>
        <taxon>Chryseobacterium group</taxon>
        <taxon>Chryseobacterium</taxon>
    </lineage>
</organism>
<dbReference type="InterPro" id="IPR003680">
    <property type="entry name" value="Flavodoxin_fold"/>
</dbReference>
<dbReference type="GO" id="GO:0005829">
    <property type="term" value="C:cytosol"/>
    <property type="evidence" value="ECO:0007669"/>
    <property type="project" value="TreeGrafter"/>
</dbReference>
<evidence type="ECO:0000313" key="4">
    <source>
        <dbReference type="EMBL" id="KFF28842.1"/>
    </source>
</evidence>
<dbReference type="Proteomes" id="UP000028709">
    <property type="component" value="Unassembled WGS sequence"/>
</dbReference>
<dbReference type="GO" id="GO:0003955">
    <property type="term" value="F:NAD(P)H dehydrogenase (quinone) activity"/>
    <property type="evidence" value="ECO:0007669"/>
    <property type="project" value="TreeGrafter"/>
</dbReference>
<dbReference type="EMBL" id="JPRJ01000013">
    <property type="protein sequence ID" value="KFF28842.1"/>
    <property type="molecule type" value="Genomic_DNA"/>
</dbReference>
<keyword evidence="2" id="KW-0560">Oxidoreductase</keyword>
<comment type="caution">
    <text evidence="4">The sequence shown here is derived from an EMBL/GenBank/DDBJ whole genome shotgun (WGS) entry which is preliminary data.</text>
</comment>
<dbReference type="eggNOG" id="COG2249">
    <property type="taxonomic scope" value="Bacteria"/>
</dbReference>
<evidence type="ECO:0000313" key="5">
    <source>
        <dbReference type="Proteomes" id="UP000028709"/>
    </source>
</evidence>
<dbReference type="SUPFAM" id="SSF52218">
    <property type="entry name" value="Flavoproteins"/>
    <property type="match status" value="1"/>
</dbReference>
<dbReference type="InterPro" id="IPR051545">
    <property type="entry name" value="NAD(P)H_dehydrogenase_qn"/>
</dbReference>
<dbReference type="InterPro" id="IPR029039">
    <property type="entry name" value="Flavoprotein-like_sf"/>
</dbReference>
<feature type="domain" description="Flavodoxin-like fold" evidence="3">
    <location>
        <begin position="3"/>
        <end position="183"/>
    </location>
</feature>
<comment type="similarity">
    <text evidence="1">Belongs to the NAD(P)H dehydrogenase (quinone) family.</text>
</comment>
<dbReference type="NCBIfam" id="NF007280">
    <property type="entry name" value="PRK09739.1"/>
    <property type="match status" value="1"/>
</dbReference>
<dbReference type="RefSeq" id="WP_034684077.1">
    <property type="nucleotide sequence ID" value="NZ_CP023049.2"/>
</dbReference>